<accession>A0ABV5FKS3</accession>
<keyword evidence="4" id="KW-1185">Reference proteome</keyword>
<dbReference type="RefSeq" id="WP_290267382.1">
    <property type="nucleotide sequence ID" value="NZ_JAUFQQ010000005.1"/>
</dbReference>
<organism evidence="3 4">
    <name type="scientific">Flavobacterium branchiarum</name>
    <dbReference type="NCBI Taxonomy" id="1114870"/>
    <lineage>
        <taxon>Bacteria</taxon>
        <taxon>Pseudomonadati</taxon>
        <taxon>Bacteroidota</taxon>
        <taxon>Flavobacteriia</taxon>
        <taxon>Flavobacteriales</taxon>
        <taxon>Flavobacteriaceae</taxon>
        <taxon>Flavobacterium</taxon>
    </lineage>
</organism>
<proteinExistence type="predicted"/>
<keyword evidence="2" id="KW-0732">Signal</keyword>
<evidence type="ECO:0000256" key="1">
    <source>
        <dbReference type="SAM" id="MobiDB-lite"/>
    </source>
</evidence>
<feature type="chain" id="PRO_5047380288" evidence="2">
    <location>
        <begin position="18"/>
        <end position="98"/>
    </location>
</feature>
<dbReference type="EMBL" id="JBHMEX010000028">
    <property type="protein sequence ID" value="MFB9064132.1"/>
    <property type="molecule type" value="Genomic_DNA"/>
</dbReference>
<reference evidence="3 4" key="1">
    <citation type="submission" date="2024-09" db="EMBL/GenBank/DDBJ databases">
        <authorList>
            <person name="Sun Q."/>
            <person name="Mori K."/>
        </authorList>
    </citation>
    <scope>NUCLEOTIDE SEQUENCE [LARGE SCALE GENOMIC DNA]</scope>
    <source>
        <strain evidence="3 4">CECT 7908</strain>
    </source>
</reference>
<gene>
    <name evidence="3" type="ORF">ACFFUQ_08865</name>
</gene>
<evidence type="ECO:0000313" key="4">
    <source>
        <dbReference type="Proteomes" id="UP001589589"/>
    </source>
</evidence>
<protein>
    <submittedName>
        <fullName evidence="3">Uncharacterized protein</fullName>
    </submittedName>
</protein>
<evidence type="ECO:0000256" key="2">
    <source>
        <dbReference type="SAM" id="SignalP"/>
    </source>
</evidence>
<comment type="caution">
    <text evidence="3">The sequence shown here is derived from an EMBL/GenBank/DDBJ whole genome shotgun (WGS) entry which is preliminary data.</text>
</comment>
<feature type="region of interest" description="Disordered" evidence="1">
    <location>
        <begin position="38"/>
        <end position="69"/>
    </location>
</feature>
<sequence length="98" mass="10303">MKKSFTSIALFSLVVLATSFTTPEVSNQSDSFGLDIFTDGNQSAGGGRKQDFRIPTDGNQSSGGGRKQDVYSAGDQVAISLGTFSNSNQSTGNSRKID</sequence>
<name>A0ABV5FKS3_9FLAO</name>
<feature type="signal peptide" evidence="2">
    <location>
        <begin position="1"/>
        <end position="17"/>
    </location>
</feature>
<evidence type="ECO:0000313" key="3">
    <source>
        <dbReference type="EMBL" id="MFB9064132.1"/>
    </source>
</evidence>
<dbReference type="Proteomes" id="UP001589589">
    <property type="component" value="Unassembled WGS sequence"/>
</dbReference>